<evidence type="ECO:0000256" key="1">
    <source>
        <dbReference type="ARBA" id="ARBA00010641"/>
    </source>
</evidence>
<evidence type="ECO:0000259" key="7">
    <source>
        <dbReference type="PROSITE" id="PS50943"/>
    </source>
</evidence>
<dbReference type="CDD" id="cd00093">
    <property type="entry name" value="HTH_XRE"/>
    <property type="match status" value="1"/>
</dbReference>
<dbReference type="InterPro" id="IPR010982">
    <property type="entry name" value="Lambda_DNA-bd_dom_sf"/>
</dbReference>
<dbReference type="Gene3D" id="1.10.1740.10">
    <property type="match status" value="1"/>
</dbReference>
<organism evidence="8">
    <name type="scientific">Streptomyces sp. R02</name>
    <dbReference type="NCBI Taxonomy" id="3238623"/>
    <lineage>
        <taxon>Bacteria</taxon>
        <taxon>Bacillati</taxon>
        <taxon>Actinomycetota</taxon>
        <taxon>Actinomycetes</taxon>
        <taxon>Kitasatosporales</taxon>
        <taxon>Streptomycetaceae</taxon>
        <taxon>Streptomyces</taxon>
    </lineage>
</organism>
<reference evidence="8" key="1">
    <citation type="submission" date="2024-07" db="EMBL/GenBank/DDBJ databases">
        <authorList>
            <person name="Yu S.T."/>
        </authorList>
    </citation>
    <scope>NUCLEOTIDE SEQUENCE</scope>
    <source>
        <strain evidence="8">R02</strain>
    </source>
</reference>
<evidence type="ECO:0000256" key="2">
    <source>
        <dbReference type="ARBA" id="ARBA00023015"/>
    </source>
</evidence>
<feature type="domain" description="HTH cro/C1-type" evidence="7">
    <location>
        <begin position="16"/>
        <end position="72"/>
    </location>
</feature>
<comment type="similarity">
    <text evidence="1">Belongs to the sigma-70 factor family. ECF subfamily.</text>
</comment>
<dbReference type="GO" id="GO:0016987">
    <property type="term" value="F:sigma factor activity"/>
    <property type="evidence" value="ECO:0007669"/>
    <property type="project" value="UniProtKB-KW"/>
</dbReference>
<feature type="compositionally biased region" description="Low complexity" evidence="6">
    <location>
        <begin position="82"/>
        <end position="91"/>
    </location>
</feature>
<evidence type="ECO:0000256" key="5">
    <source>
        <dbReference type="ARBA" id="ARBA00023163"/>
    </source>
</evidence>
<dbReference type="AlphaFoldDB" id="A0AB39LSU8"/>
<dbReference type="PROSITE" id="PS50943">
    <property type="entry name" value="HTH_CROC1"/>
    <property type="match status" value="1"/>
</dbReference>
<dbReference type="SUPFAM" id="SSF47413">
    <property type="entry name" value="lambda repressor-like DNA-binding domains"/>
    <property type="match status" value="1"/>
</dbReference>
<evidence type="ECO:0000256" key="6">
    <source>
        <dbReference type="SAM" id="MobiDB-lite"/>
    </source>
</evidence>
<dbReference type="Gene3D" id="1.10.260.40">
    <property type="entry name" value="lambda repressor-like DNA-binding domains"/>
    <property type="match status" value="1"/>
</dbReference>
<dbReference type="PANTHER" id="PTHR43133">
    <property type="entry name" value="RNA POLYMERASE ECF-TYPE SIGMA FACTO"/>
    <property type="match status" value="1"/>
</dbReference>
<feature type="compositionally biased region" description="Basic residues" evidence="6">
    <location>
        <begin position="160"/>
        <end position="170"/>
    </location>
</feature>
<feature type="region of interest" description="Disordered" evidence="6">
    <location>
        <begin position="406"/>
        <end position="458"/>
    </location>
</feature>
<dbReference type="GO" id="GO:0006352">
    <property type="term" value="P:DNA-templated transcription initiation"/>
    <property type="evidence" value="ECO:0007669"/>
    <property type="project" value="InterPro"/>
</dbReference>
<dbReference type="Gene3D" id="1.10.10.10">
    <property type="entry name" value="Winged helix-like DNA-binding domain superfamily/Winged helix DNA-binding domain"/>
    <property type="match status" value="1"/>
</dbReference>
<sequence length="458" mass="49874">MTRSAALPLPPPDERRRLREARALTRAHLAKRLGVRPDTVRSWESGRSTPRGRNRVAYAELLSALAAETEGLTPDQEPQEPQEPQAPQAPQVLTIRTAPTAGSEGSHGGAPPDPTTYIVTPTSADGPDVAGGPGPGCDPVSESGPVSGDGAGSHEPRPAAPRRRRRRRPAWARALRPAGERRPVPAASRDVGPYVTPAQAFDALYAYCAPALVRQAYLLTGRRDLAHESVERAFQRAWDHWPEVARDPDPPGWVRAAAHDWALSPWHRFRRRHRHPEPPPPEEDDRALLEALLSLPPPYRRTLVLYDGVGLDLPDTAAETEASTRATAGRLMHAREVVAEALPELADPAELHDRLAELASTGRARAPEPAAVRGGSERRARLWTRTAAALTVVLIGSTAMTLRTAPTHYVPPVPPGETVRGVPPRVAPGPLSDEERELRDRLREALHHGPERLTPQAY</sequence>
<dbReference type="RefSeq" id="WP_369157805.1">
    <property type="nucleotide sequence ID" value="NZ_CP163429.1"/>
</dbReference>
<keyword evidence="2" id="KW-0805">Transcription regulation</keyword>
<accession>A0AB39LSU8</accession>
<evidence type="ECO:0000256" key="4">
    <source>
        <dbReference type="ARBA" id="ARBA00023125"/>
    </source>
</evidence>
<feature type="compositionally biased region" description="Low complexity" evidence="6">
    <location>
        <begin position="419"/>
        <end position="430"/>
    </location>
</feature>
<dbReference type="InterPro" id="IPR039425">
    <property type="entry name" value="RNA_pol_sigma-70-like"/>
</dbReference>
<dbReference type="PANTHER" id="PTHR43133:SF8">
    <property type="entry name" value="RNA POLYMERASE SIGMA FACTOR HI_1459-RELATED"/>
    <property type="match status" value="1"/>
</dbReference>
<protein>
    <submittedName>
        <fullName evidence="8">Helix-turn-helix domain-containing protein</fullName>
    </submittedName>
</protein>
<evidence type="ECO:0000256" key="3">
    <source>
        <dbReference type="ARBA" id="ARBA00023082"/>
    </source>
</evidence>
<dbReference type="Pfam" id="PF01381">
    <property type="entry name" value="HTH_3"/>
    <property type="match status" value="1"/>
</dbReference>
<dbReference type="InterPro" id="IPR001387">
    <property type="entry name" value="Cro/C1-type_HTH"/>
</dbReference>
<feature type="compositionally biased region" description="Basic and acidic residues" evidence="6">
    <location>
        <begin position="436"/>
        <end position="451"/>
    </location>
</feature>
<keyword evidence="4" id="KW-0238">DNA-binding</keyword>
<dbReference type="GO" id="GO:0003677">
    <property type="term" value="F:DNA binding"/>
    <property type="evidence" value="ECO:0007669"/>
    <property type="project" value="UniProtKB-KW"/>
</dbReference>
<keyword evidence="3" id="KW-0731">Sigma factor</keyword>
<dbReference type="InterPro" id="IPR013324">
    <property type="entry name" value="RNA_pol_sigma_r3/r4-like"/>
</dbReference>
<dbReference type="SUPFAM" id="SSF88946">
    <property type="entry name" value="Sigma2 domain of RNA polymerase sigma factors"/>
    <property type="match status" value="1"/>
</dbReference>
<gene>
    <name evidence="8" type="ORF">AB5J57_20735</name>
</gene>
<feature type="region of interest" description="Disordered" evidence="6">
    <location>
        <begin position="67"/>
        <end position="189"/>
    </location>
</feature>
<evidence type="ECO:0000313" key="8">
    <source>
        <dbReference type="EMBL" id="XDP95790.1"/>
    </source>
</evidence>
<dbReference type="EMBL" id="CP163429">
    <property type="protein sequence ID" value="XDP95790.1"/>
    <property type="molecule type" value="Genomic_DNA"/>
</dbReference>
<name>A0AB39LSU8_9ACTN</name>
<proteinExistence type="inferred from homology"/>
<dbReference type="SUPFAM" id="SSF88659">
    <property type="entry name" value="Sigma3 and sigma4 domains of RNA polymerase sigma factors"/>
    <property type="match status" value="1"/>
</dbReference>
<dbReference type="InterPro" id="IPR013325">
    <property type="entry name" value="RNA_pol_sigma_r2"/>
</dbReference>
<feature type="region of interest" description="Disordered" evidence="6">
    <location>
        <begin position="29"/>
        <end position="55"/>
    </location>
</feature>
<dbReference type="SMART" id="SM00530">
    <property type="entry name" value="HTH_XRE"/>
    <property type="match status" value="1"/>
</dbReference>
<keyword evidence="5" id="KW-0804">Transcription</keyword>
<dbReference type="InterPro" id="IPR036388">
    <property type="entry name" value="WH-like_DNA-bd_sf"/>
</dbReference>